<dbReference type="InterPro" id="IPR034139">
    <property type="entry name" value="TOPRIM_OLD"/>
</dbReference>
<dbReference type="EMBL" id="JABWMH010000003">
    <property type="protein sequence ID" value="NVD28598.1"/>
    <property type="molecule type" value="Genomic_DNA"/>
</dbReference>
<evidence type="ECO:0000313" key="4">
    <source>
        <dbReference type="EMBL" id="NVD28598.1"/>
    </source>
</evidence>
<sequence>MPDQYIEKIHLKNFKGFRDRKVQSLDSGLNIFVGDNETGKSSILLAVELVLGANPYRVESIGLDRLLNQQAVAEFLAKDQRKFEDLPEMEIDIYLGGCSQEEFDGQANLEHTDAFGIYLRCRPRDDLHEIITQLISAADPTFPFEYYMIEIKGFSGSPITPYNKPINHLLIDNTQISNEHASRAYVRKMYDEYTVENEKQRLKYEYRQSKAIFSKEQFEELNKRIEGDYAFAVKSNSKANLETDLTIAAAGVDIENMGMGAQCFIRTEFALSKQTKIDVVLLEEPENHLSHERMKELVKIIGDASQSQVFVATHSSLICSRLDLRRAVFLGDLYADPIKLDRLSETTAKFFMKAPNSAVLEFALAKKCLLVEGHAEYMLIETFFQSVTGGPLSGSGVSVISVGGLSFPRFLEIAQFLGIKTAVVTDNDGDWQHTCVDRYKAFAGSENIEIFADNNNQRSTFEICLYEDNSALCDELFEKGRKTLSVQDYMLSDKAEVAYQLASNLGDKLTCPEYIKNAITWLNS</sequence>
<dbReference type="RefSeq" id="WP_176280026.1">
    <property type="nucleotide sequence ID" value="NZ_JABWMH010000003.1"/>
</dbReference>
<name>A0ABX2N4G4_9SPHN</name>
<dbReference type="PANTHER" id="PTHR43581">
    <property type="entry name" value="ATP/GTP PHOSPHATASE"/>
    <property type="match status" value="1"/>
</dbReference>
<feature type="domain" description="ATPase AAA-type core" evidence="2">
    <location>
        <begin position="250"/>
        <end position="319"/>
    </location>
</feature>
<evidence type="ECO:0000313" key="5">
    <source>
        <dbReference type="Proteomes" id="UP000652427"/>
    </source>
</evidence>
<evidence type="ECO:0000259" key="3">
    <source>
        <dbReference type="Pfam" id="PF20469"/>
    </source>
</evidence>
<dbReference type="InterPro" id="IPR041685">
    <property type="entry name" value="AAA_GajA/Old/RecF-like"/>
</dbReference>
<dbReference type="Pfam" id="PF13175">
    <property type="entry name" value="AAA_15"/>
    <property type="match status" value="1"/>
</dbReference>
<feature type="domain" description="OLD protein-like TOPRIM" evidence="3">
    <location>
        <begin position="365"/>
        <end position="428"/>
    </location>
</feature>
<feature type="domain" description="Endonuclease GajA/Old nuclease/RecF-like AAA" evidence="1">
    <location>
        <begin position="5"/>
        <end position="171"/>
    </location>
</feature>
<accession>A0ABX2N4G4</accession>
<evidence type="ECO:0000259" key="2">
    <source>
        <dbReference type="Pfam" id="PF13304"/>
    </source>
</evidence>
<dbReference type="SUPFAM" id="SSF52540">
    <property type="entry name" value="P-loop containing nucleoside triphosphate hydrolases"/>
    <property type="match status" value="1"/>
</dbReference>
<dbReference type="Proteomes" id="UP000652427">
    <property type="component" value="Unassembled WGS sequence"/>
</dbReference>
<dbReference type="PANTHER" id="PTHR43581:SF4">
    <property type="entry name" value="ATP_GTP PHOSPHATASE"/>
    <property type="match status" value="1"/>
</dbReference>
<dbReference type="InterPro" id="IPR051396">
    <property type="entry name" value="Bact_Antivir_Def_Nuclease"/>
</dbReference>
<dbReference type="InterPro" id="IPR027417">
    <property type="entry name" value="P-loop_NTPase"/>
</dbReference>
<dbReference type="Pfam" id="PF13304">
    <property type="entry name" value="AAA_21"/>
    <property type="match status" value="1"/>
</dbReference>
<gene>
    <name evidence="4" type="ORF">HUO14_11860</name>
</gene>
<dbReference type="Pfam" id="PF20469">
    <property type="entry name" value="OLD-like_TOPRIM"/>
    <property type="match status" value="1"/>
</dbReference>
<keyword evidence="5" id="KW-1185">Reference proteome</keyword>
<evidence type="ECO:0000259" key="1">
    <source>
        <dbReference type="Pfam" id="PF13175"/>
    </source>
</evidence>
<comment type="caution">
    <text evidence="4">The sequence shown here is derived from an EMBL/GenBank/DDBJ whole genome shotgun (WGS) entry which is preliminary data.</text>
</comment>
<reference evidence="4 5" key="1">
    <citation type="submission" date="2020-06" db="EMBL/GenBank/DDBJ databases">
        <authorList>
            <person name="Kim S.-J."/>
            <person name="Park S.-J."/>
        </authorList>
    </citation>
    <scope>NUCLEOTIDE SEQUENCE [LARGE SCALE GENOMIC DNA]</scope>
    <source>
        <strain evidence="4 5">SW-151</strain>
    </source>
</reference>
<organism evidence="4 5">
    <name type="scientific">Parasphingorhabdus flavimaris</name>
    <dbReference type="NCBI Taxonomy" id="266812"/>
    <lineage>
        <taxon>Bacteria</taxon>
        <taxon>Pseudomonadati</taxon>
        <taxon>Pseudomonadota</taxon>
        <taxon>Alphaproteobacteria</taxon>
        <taxon>Sphingomonadales</taxon>
        <taxon>Sphingomonadaceae</taxon>
        <taxon>Parasphingorhabdus</taxon>
    </lineage>
</organism>
<proteinExistence type="predicted"/>
<dbReference type="CDD" id="cd01026">
    <property type="entry name" value="TOPRIM_OLD"/>
    <property type="match status" value="1"/>
</dbReference>
<protein>
    <submittedName>
        <fullName evidence="4">AAA family ATPase</fullName>
    </submittedName>
</protein>
<dbReference type="Gene3D" id="3.40.50.300">
    <property type="entry name" value="P-loop containing nucleotide triphosphate hydrolases"/>
    <property type="match status" value="1"/>
</dbReference>
<dbReference type="InterPro" id="IPR003959">
    <property type="entry name" value="ATPase_AAA_core"/>
</dbReference>